<name>A0A383E370_9ZZZZ</name>
<gene>
    <name evidence="1" type="ORF">METZ01_LOCUS504126</name>
</gene>
<accession>A0A383E370</accession>
<dbReference type="EMBL" id="UINC01222470">
    <property type="protein sequence ID" value="SVE51272.1"/>
    <property type="molecule type" value="Genomic_DNA"/>
</dbReference>
<protein>
    <recommendedName>
        <fullName evidence="2">Phosphoribulokinase/uridine kinase domain-containing protein</fullName>
    </recommendedName>
</protein>
<reference evidence="1" key="1">
    <citation type="submission" date="2018-05" db="EMBL/GenBank/DDBJ databases">
        <authorList>
            <person name="Lanie J.A."/>
            <person name="Ng W.-L."/>
            <person name="Kazmierczak K.M."/>
            <person name="Andrzejewski T.M."/>
            <person name="Davidsen T.M."/>
            <person name="Wayne K.J."/>
            <person name="Tettelin H."/>
            <person name="Glass J.I."/>
            <person name="Rusch D."/>
            <person name="Podicherti R."/>
            <person name="Tsui H.-C.T."/>
            <person name="Winkler M.E."/>
        </authorList>
    </citation>
    <scope>NUCLEOTIDE SEQUENCE</scope>
</reference>
<sequence length="109" mass="12410">AIEFSLYDSISRESTDIKDSLILKRDEFLIIDGVVSLDIKEIRDAASLLLYTETTESVRRERIRGLYEKKGLLNKEIELLYEARSGDEEPVVLRSRKFTDSVINSGALA</sequence>
<proteinExistence type="predicted"/>
<evidence type="ECO:0008006" key="2">
    <source>
        <dbReference type="Google" id="ProtNLM"/>
    </source>
</evidence>
<dbReference type="AlphaFoldDB" id="A0A383E370"/>
<organism evidence="1">
    <name type="scientific">marine metagenome</name>
    <dbReference type="NCBI Taxonomy" id="408172"/>
    <lineage>
        <taxon>unclassified sequences</taxon>
        <taxon>metagenomes</taxon>
        <taxon>ecological metagenomes</taxon>
    </lineage>
</organism>
<evidence type="ECO:0000313" key="1">
    <source>
        <dbReference type="EMBL" id="SVE51272.1"/>
    </source>
</evidence>
<feature type="non-terminal residue" evidence="1">
    <location>
        <position position="1"/>
    </location>
</feature>